<evidence type="ECO:0000256" key="7">
    <source>
        <dbReference type="PIRSR" id="PIRSR602401-1"/>
    </source>
</evidence>
<dbReference type="PRINTS" id="PR00463">
    <property type="entry name" value="EP450I"/>
</dbReference>
<keyword evidence="5 7" id="KW-0408">Iron</keyword>
<dbReference type="Proteomes" id="UP000245771">
    <property type="component" value="Unassembled WGS sequence"/>
</dbReference>
<keyword evidence="4 8" id="KW-0560">Oxidoreductase</keyword>
<sequence length="491" mass="55135">MAGIWSITITLSMFIYRIFFHRLRKIPGPTWMALSKWFMIRTDLKGQRPYMFQDLHKKYGDVIRAGPREVSVIDPNALSTIYGANGPGSRCTRGPWYDFTVESTKMRARNLQTVRTMPEHNARRKIWDAGFSMKAIKGYEANILDNVNLTIEQISKREKEGSIDIGQWCSWFGFDVMGELGFGRGFDMIKTGKTAHAIELLESGVILIMASGNVPYIMSLFAGLPNPITVFEGWIIETLEKRVKEGSSGCVERDVFSHLLGEEKATGQKASFPMLSADAGLLVVAGSDTSSNAMAVTLFNMLAHEEYYKRVQQEVEDVFGDHLADDLEKLNKDCPLLNGCINETLRLWPPVASGLQRVTPHEGMTLPNGTYIPGNTIISTQTYAMHRDPRNFSNPDDFIPERWLRKPGKGEIFNSKAFAAFGYGPTGCIGKNVAYHEMRAFVARFVQTFDANLESGFDVKKFKNSIKDCFVMVKPPIPVRVKTRSTSFAIL</sequence>
<dbReference type="InterPro" id="IPR036396">
    <property type="entry name" value="Cyt_P450_sf"/>
</dbReference>
<dbReference type="InterPro" id="IPR017972">
    <property type="entry name" value="Cyt_P450_CS"/>
</dbReference>
<keyword evidence="10" id="KW-1185">Reference proteome</keyword>
<dbReference type="InterPro" id="IPR050121">
    <property type="entry name" value="Cytochrome_P450_monoxygenase"/>
</dbReference>
<comment type="similarity">
    <text evidence="2 8">Belongs to the cytochrome P450 family.</text>
</comment>
<keyword evidence="6 8" id="KW-0503">Monooxygenase</keyword>
<evidence type="ECO:0000256" key="6">
    <source>
        <dbReference type="ARBA" id="ARBA00023033"/>
    </source>
</evidence>
<dbReference type="CDD" id="cd11061">
    <property type="entry name" value="CYP67-like"/>
    <property type="match status" value="1"/>
</dbReference>
<gene>
    <name evidence="9" type="ORF">FA14DRAFT_122676</name>
</gene>
<dbReference type="PROSITE" id="PS00086">
    <property type="entry name" value="CYTOCHROME_P450"/>
    <property type="match status" value="1"/>
</dbReference>
<feature type="binding site" description="axial binding residue" evidence="7">
    <location>
        <position position="428"/>
    </location>
    <ligand>
        <name>heme</name>
        <dbReference type="ChEBI" id="CHEBI:30413"/>
    </ligand>
    <ligandPart>
        <name>Fe</name>
        <dbReference type="ChEBI" id="CHEBI:18248"/>
    </ligandPart>
</feature>
<dbReference type="InterPro" id="IPR001128">
    <property type="entry name" value="Cyt_P450"/>
</dbReference>
<dbReference type="GeneID" id="37018308"/>
<dbReference type="AlphaFoldDB" id="A0A316VF07"/>
<reference evidence="9 10" key="1">
    <citation type="journal article" date="2018" name="Mol. Biol. Evol.">
        <title>Broad Genomic Sampling Reveals a Smut Pathogenic Ancestry of the Fungal Clade Ustilaginomycotina.</title>
        <authorList>
            <person name="Kijpornyongpan T."/>
            <person name="Mondo S.J."/>
            <person name="Barry K."/>
            <person name="Sandor L."/>
            <person name="Lee J."/>
            <person name="Lipzen A."/>
            <person name="Pangilinan J."/>
            <person name="LaButti K."/>
            <person name="Hainaut M."/>
            <person name="Henrissat B."/>
            <person name="Grigoriev I.V."/>
            <person name="Spatafora J.W."/>
            <person name="Aime M.C."/>
        </authorList>
    </citation>
    <scope>NUCLEOTIDE SEQUENCE [LARGE SCALE GENOMIC DNA]</scope>
    <source>
        <strain evidence="9 10">MCA 3882</strain>
    </source>
</reference>
<evidence type="ECO:0000256" key="8">
    <source>
        <dbReference type="RuleBase" id="RU000461"/>
    </source>
</evidence>
<keyword evidence="3 7" id="KW-0479">Metal-binding</keyword>
<dbReference type="PANTHER" id="PTHR24305:SF187">
    <property type="entry name" value="P450, PUTATIVE (EUROFUNG)-RELATED"/>
    <property type="match status" value="1"/>
</dbReference>
<dbReference type="STRING" id="1280837.A0A316VF07"/>
<dbReference type="InterPro" id="IPR002401">
    <property type="entry name" value="Cyt_P450_E_grp-I"/>
</dbReference>
<dbReference type="InParanoid" id="A0A316VF07"/>
<dbReference type="Pfam" id="PF00067">
    <property type="entry name" value="p450"/>
    <property type="match status" value="1"/>
</dbReference>
<dbReference type="EMBL" id="KZ819603">
    <property type="protein sequence ID" value="PWN34591.1"/>
    <property type="molecule type" value="Genomic_DNA"/>
</dbReference>
<comment type="cofactor">
    <cofactor evidence="1 7">
        <name>heme</name>
        <dbReference type="ChEBI" id="CHEBI:30413"/>
    </cofactor>
</comment>
<evidence type="ECO:0000256" key="1">
    <source>
        <dbReference type="ARBA" id="ARBA00001971"/>
    </source>
</evidence>
<evidence type="ECO:0000313" key="9">
    <source>
        <dbReference type="EMBL" id="PWN34591.1"/>
    </source>
</evidence>
<dbReference type="Gene3D" id="1.10.630.10">
    <property type="entry name" value="Cytochrome P450"/>
    <property type="match status" value="1"/>
</dbReference>
<keyword evidence="7 8" id="KW-0349">Heme</keyword>
<dbReference type="OrthoDB" id="6692864at2759"/>
<proteinExistence type="inferred from homology"/>
<dbReference type="GO" id="GO:0004497">
    <property type="term" value="F:monooxygenase activity"/>
    <property type="evidence" value="ECO:0007669"/>
    <property type="project" value="UniProtKB-KW"/>
</dbReference>
<evidence type="ECO:0000313" key="10">
    <source>
        <dbReference type="Proteomes" id="UP000245771"/>
    </source>
</evidence>
<dbReference type="PRINTS" id="PR00385">
    <property type="entry name" value="P450"/>
</dbReference>
<name>A0A316VF07_9BASI</name>
<dbReference type="PANTHER" id="PTHR24305">
    <property type="entry name" value="CYTOCHROME P450"/>
    <property type="match status" value="1"/>
</dbReference>
<organism evidence="9 10">
    <name type="scientific">Meira miltonrushii</name>
    <dbReference type="NCBI Taxonomy" id="1280837"/>
    <lineage>
        <taxon>Eukaryota</taxon>
        <taxon>Fungi</taxon>
        <taxon>Dikarya</taxon>
        <taxon>Basidiomycota</taxon>
        <taxon>Ustilaginomycotina</taxon>
        <taxon>Exobasidiomycetes</taxon>
        <taxon>Exobasidiales</taxon>
        <taxon>Brachybasidiaceae</taxon>
        <taxon>Meira</taxon>
    </lineage>
</organism>
<evidence type="ECO:0000256" key="5">
    <source>
        <dbReference type="ARBA" id="ARBA00023004"/>
    </source>
</evidence>
<evidence type="ECO:0000256" key="2">
    <source>
        <dbReference type="ARBA" id="ARBA00010617"/>
    </source>
</evidence>
<evidence type="ECO:0000256" key="3">
    <source>
        <dbReference type="ARBA" id="ARBA00022723"/>
    </source>
</evidence>
<dbReference type="SUPFAM" id="SSF48264">
    <property type="entry name" value="Cytochrome P450"/>
    <property type="match status" value="1"/>
</dbReference>
<dbReference type="RefSeq" id="XP_025354893.1">
    <property type="nucleotide sequence ID" value="XM_025496527.1"/>
</dbReference>
<accession>A0A316VF07</accession>
<dbReference type="GO" id="GO:0016705">
    <property type="term" value="F:oxidoreductase activity, acting on paired donors, with incorporation or reduction of molecular oxygen"/>
    <property type="evidence" value="ECO:0007669"/>
    <property type="project" value="InterPro"/>
</dbReference>
<evidence type="ECO:0000256" key="4">
    <source>
        <dbReference type="ARBA" id="ARBA00023002"/>
    </source>
</evidence>
<dbReference type="GO" id="GO:0005506">
    <property type="term" value="F:iron ion binding"/>
    <property type="evidence" value="ECO:0007669"/>
    <property type="project" value="InterPro"/>
</dbReference>
<protein>
    <submittedName>
        <fullName evidence="9">Cytochrome P450</fullName>
    </submittedName>
</protein>
<dbReference type="GO" id="GO:0020037">
    <property type="term" value="F:heme binding"/>
    <property type="evidence" value="ECO:0007669"/>
    <property type="project" value="InterPro"/>
</dbReference>